<gene>
    <name evidence="1" type="ORF">Q5I04_06470</name>
    <name evidence="2" type="ORF">Q5I06_06800</name>
</gene>
<dbReference type="Pfam" id="PF02597">
    <property type="entry name" value="ThiS"/>
    <property type="match status" value="1"/>
</dbReference>
<dbReference type="Proteomes" id="UP001240777">
    <property type="component" value="Unassembled WGS sequence"/>
</dbReference>
<dbReference type="InterPro" id="IPR012675">
    <property type="entry name" value="Beta-grasp_dom_sf"/>
</dbReference>
<dbReference type="RefSeq" id="WP_305517395.1">
    <property type="nucleotide sequence ID" value="NZ_JAUPEV010000010.1"/>
</dbReference>
<dbReference type="EMBL" id="JAUPEV010000010">
    <property type="protein sequence ID" value="MDO7253552.1"/>
    <property type="molecule type" value="Genomic_DNA"/>
</dbReference>
<evidence type="ECO:0000313" key="2">
    <source>
        <dbReference type="EMBL" id="MDP2539480.1"/>
    </source>
</evidence>
<dbReference type="EMBL" id="JAUYZK010000010">
    <property type="protein sequence ID" value="MDP2539480.1"/>
    <property type="molecule type" value="Genomic_DNA"/>
</dbReference>
<evidence type="ECO:0000313" key="1">
    <source>
        <dbReference type="EMBL" id="MDO7253552.1"/>
    </source>
</evidence>
<proteinExistence type="predicted"/>
<dbReference type="Gene3D" id="3.10.20.30">
    <property type="match status" value="1"/>
</dbReference>
<evidence type="ECO:0000313" key="3">
    <source>
        <dbReference type="Proteomes" id="UP001177258"/>
    </source>
</evidence>
<evidence type="ECO:0000313" key="4">
    <source>
        <dbReference type="Proteomes" id="UP001240777"/>
    </source>
</evidence>
<dbReference type="SUPFAM" id="SSF54285">
    <property type="entry name" value="MoaD/ThiS"/>
    <property type="match status" value="1"/>
</dbReference>
<protein>
    <submittedName>
        <fullName evidence="2">MoaD/ThiS family protein</fullName>
    </submittedName>
</protein>
<accession>A0AA90TFC2</accession>
<dbReference type="Proteomes" id="UP001177258">
    <property type="component" value="Unassembled WGS sequence"/>
</dbReference>
<reference evidence="2 4" key="1">
    <citation type="submission" date="2023-07" db="EMBL/GenBank/DDBJ databases">
        <title>Unpublished Manusciprt.</title>
        <authorList>
            <person name="Aydin F."/>
            <person name="Tarhane S."/>
            <person name="Saticioglu I.B."/>
            <person name="Karakaya E."/>
            <person name="Abay S."/>
            <person name="Guran O."/>
            <person name="Bozkurt E."/>
            <person name="Uzum N."/>
            <person name="Olgun K."/>
            <person name="Jablonski D."/>
        </authorList>
    </citation>
    <scope>NUCLEOTIDE SEQUENCE</scope>
    <source>
        <strain evidence="4">faydin-H75</strain>
        <strain evidence="2">Faydin-H76</strain>
    </source>
</reference>
<reference evidence="1" key="2">
    <citation type="submission" date="2023-07" db="EMBL/GenBank/DDBJ databases">
        <authorList>
            <person name="Aydin F."/>
            <person name="Tarhane S."/>
            <person name="Saticioglu I.B."/>
            <person name="Karakaya E."/>
            <person name="Abay S."/>
            <person name="Guran O."/>
            <person name="Bozkurt E."/>
            <person name="Uzum N."/>
            <person name="Olgun K."/>
            <person name="Jablonski D."/>
        </authorList>
    </citation>
    <scope>NUCLEOTIDE SEQUENCE</scope>
    <source>
        <strain evidence="1">Faydin-H75</strain>
    </source>
</reference>
<name>A0AA90TFC2_9HELI</name>
<dbReference type="AlphaFoldDB" id="A0AA90TFC2"/>
<sequence>MISVEFLGPIGENKMELDVKNLTELKEKLQGIESIKKWLPMSALAINDVLVEDINTPLKDGDKVVILPPVCGG</sequence>
<reference evidence="1 3" key="3">
    <citation type="journal article" date="2024" name="Syst. Appl. Microbiol.">
        <title>Helicobacter cappadocius sp. nov., from lizards: The first psychrotrophic Helicobacter species.</title>
        <authorList>
            <person name="Aydin F."/>
            <person name="Tarhane S."/>
            <person name="Karakaya E."/>
            <person name="Abay S."/>
            <person name="Kayman T."/>
            <person name="Guran O."/>
            <person name="Bozkurt E."/>
            <person name="Uzum N."/>
            <person name="Avci A."/>
            <person name="Olgun K."/>
            <person name="Jablonski D."/>
            <person name="Guran C."/>
            <person name="Burcin Saticioglu I."/>
        </authorList>
    </citation>
    <scope>NUCLEOTIDE SEQUENCE [LARGE SCALE GENOMIC DNA]</scope>
    <source>
        <strain evidence="1">Faydin-H75</strain>
        <strain evidence="3">faydin-H76</strain>
    </source>
</reference>
<dbReference type="InterPro" id="IPR016155">
    <property type="entry name" value="Mopterin_synth/thiamin_S_b"/>
</dbReference>
<keyword evidence="4" id="KW-1185">Reference proteome</keyword>
<organism evidence="2 3">
    <name type="scientific">Helicobacter cappadocius</name>
    <dbReference type="NCBI Taxonomy" id="3063998"/>
    <lineage>
        <taxon>Bacteria</taxon>
        <taxon>Pseudomonadati</taxon>
        <taxon>Campylobacterota</taxon>
        <taxon>Epsilonproteobacteria</taxon>
        <taxon>Campylobacterales</taxon>
        <taxon>Helicobacteraceae</taxon>
        <taxon>Helicobacter</taxon>
    </lineage>
</organism>
<comment type="caution">
    <text evidence="2">The sequence shown here is derived from an EMBL/GenBank/DDBJ whole genome shotgun (WGS) entry which is preliminary data.</text>
</comment>
<dbReference type="InterPro" id="IPR003749">
    <property type="entry name" value="ThiS/MoaD-like"/>
</dbReference>